<dbReference type="SUPFAM" id="SSF54277">
    <property type="entry name" value="CAD &amp; PB1 domains"/>
    <property type="match status" value="1"/>
</dbReference>
<dbReference type="Proteomes" id="UP000239757">
    <property type="component" value="Unassembled WGS sequence"/>
</dbReference>
<reference evidence="1 2" key="1">
    <citation type="submission" date="2015-01" db="EMBL/GenBank/DDBJ databases">
        <title>Genome of allotetraploid Gossypium barbadense reveals genomic plasticity and fiber elongation in cotton evolution.</title>
        <authorList>
            <person name="Chen X."/>
            <person name="Liu X."/>
            <person name="Zhao B."/>
            <person name="Zheng H."/>
            <person name="Hu Y."/>
            <person name="Lu G."/>
            <person name="Yang C."/>
            <person name="Chen J."/>
            <person name="Shan C."/>
            <person name="Zhang L."/>
            <person name="Zhou Y."/>
            <person name="Wang L."/>
            <person name="Guo W."/>
            <person name="Bai Y."/>
            <person name="Ruan J."/>
            <person name="Shangguan X."/>
            <person name="Mao Y."/>
            <person name="Jiang J."/>
            <person name="Zhu Y."/>
            <person name="Lei J."/>
            <person name="Kang H."/>
            <person name="Chen S."/>
            <person name="He X."/>
            <person name="Wang R."/>
            <person name="Wang Y."/>
            <person name="Chen J."/>
            <person name="Wang L."/>
            <person name="Yu S."/>
            <person name="Wang B."/>
            <person name="Wei J."/>
            <person name="Song S."/>
            <person name="Lu X."/>
            <person name="Gao Z."/>
            <person name="Gu W."/>
            <person name="Deng X."/>
            <person name="Ma D."/>
            <person name="Wang S."/>
            <person name="Liang W."/>
            <person name="Fang L."/>
            <person name="Cai C."/>
            <person name="Zhu X."/>
            <person name="Zhou B."/>
            <person name="Zhang Y."/>
            <person name="Chen Z."/>
            <person name="Xu S."/>
            <person name="Zhu R."/>
            <person name="Wang S."/>
            <person name="Zhang T."/>
            <person name="Zhao G."/>
        </authorList>
    </citation>
    <scope>NUCLEOTIDE SEQUENCE [LARGE SCALE GENOMIC DNA]</scope>
    <source>
        <strain evidence="2">cv. Xinhai21</strain>
        <tissue evidence="1">Leaf</tissue>
    </source>
</reference>
<evidence type="ECO:0000313" key="2">
    <source>
        <dbReference type="Proteomes" id="UP000239757"/>
    </source>
</evidence>
<proteinExistence type="predicted"/>
<name>A0A2P5X9G7_GOSBA</name>
<sequence length="105" mass="11594">MKKLQKGLKFKPGHSNLDDEKEWVILISDSELQECLEVMEYVGTHSVKFQVLDVPCAIGSSGGSNCFLWGANSRYADAENTITGLHNGSLNSLQLLVLTRENVII</sequence>
<dbReference type="OrthoDB" id="6270329at2759"/>
<protein>
    <recommendedName>
        <fullName evidence="3">PB1 domain-containing protein</fullName>
    </recommendedName>
</protein>
<accession>A0A2P5X9G7</accession>
<organism evidence="1 2">
    <name type="scientific">Gossypium barbadense</name>
    <name type="common">Sea Island cotton</name>
    <name type="synonym">Hibiscus barbadensis</name>
    <dbReference type="NCBI Taxonomy" id="3634"/>
    <lineage>
        <taxon>Eukaryota</taxon>
        <taxon>Viridiplantae</taxon>
        <taxon>Streptophyta</taxon>
        <taxon>Embryophyta</taxon>
        <taxon>Tracheophyta</taxon>
        <taxon>Spermatophyta</taxon>
        <taxon>Magnoliopsida</taxon>
        <taxon>eudicotyledons</taxon>
        <taxon>Gunneridae</taxon>
        <taxon>Pentapetalae</taxon>
        <taxon>rosids</taxon>
        <taxon>malvids</taxon>
        <taxon>Malvales</taxon>
        <taxon>Malvaceae</taxon>
        <taxon>Malvoideae</taxon>
        <taxon>Gossypium</taxon>
    </lineage>
</organism>
<dbReference type="EMBL" id="KZ665387">
    <property type="protein sequence ID" value="PPR99972.1"/>
    <property type="molecule type" value="Genomic_DNA"/>
</dbReference>
<dbReference type="AlphaFoldDB" id="A0A2P5X9G7"/>
<evidence type="ECO:0000313" key="1">
    <source>
        <dbReference type="EMBL" id="PPR99972.1"/>
    </source>
</evidence>
<gene>
    <name evidence="1" type="ORF">GOBAR_AA20676</name>
</gene>
<evidence type="ECO:0008006" key="3">
    <source>
        <dbReference type="Google" id="ProtNLM"/>
    </source>
</evidence>